<evidence type="ECO:0000256" key="5">
    <source>
        <dbReference type="ARBA" id="ARBA00022737"/>
    </source>
</evidence>
<evidence type="ECO:0000256" key="11">
    <source>
        <dbReference type="ARBA" id="ARBA00023122"/>
    </source>
</evidence>
<comment type="caution">
    <text evidence="13">Lacks conserved residue(s) required for the propagation of feature annotation.</text>
</comment>
<accession>A0A3L7AUY9</accession>
<comment type="subunit">
    <text evidence="3 13">Homotetramer.</text>
</comment>
<dbReference type="SMART" id="SM00116">
    <property type="entry name" value="CBS"/>
    <property type="match status" value="2"/>
</dbReference>
<keyword evidence="10 13" id="KW-0520">NAD</keyword>
<evidence type="ECO:0000256" key="7">
    <source>
        <dbReference type="ARBA" id="ARBA00022755"/>
    </source>
</evidence>
<feature type="binding site" evidence="13">
    <location>
        <position position="253"/>
    </location>
    <ligand>
        <name>NAD(+)</name>
        <dbReference type="ChEBI" id="CHEBI:57540"/>
    </ligand>
</feature>
<dbReference type="UniPathway" id="UPA00601">
    <property type="reaction ID" value="UER00295"/>
</dbReference>
<proteinExistence type="inferred from homology"/>
<evidence type="ECO:0000256" key="8">
    <source>
        <dbReference type="ARBA" id="ARBA00022958"/>
    </source>
</evidence>
<dbReference type="Pfam" id="PF00571">
    <property type="entry name" value="CBS"/>
    <property type="match status" value="2"/>
</dbReference>
<evidence type="ECO:0000256" key="4">
    <source>
        <dbReference type="ARBA" id="ARBA00022723"/>
    </source>
</evidence>
<comment type="cofactor">
    <cofactor evidence="1 13">
        <name>K(+)</name>
        <dbReference type="ChEBI" id="CHEBI:29103"/>
    </cofactor>
</comment>
<feature type="binding site" evidence="13 15">
    <location>
        <position position="429"/>
    </location>
    <ligand>
        <name>IMP</name>
        <dbReference type="ChEBI" id="CHEBI:58053"/>
    </ligand>
</feature>
<evidence type="ECO:0000256" key="3">
    <source>
        <dbReference type="ARBA" id="ARBA00011881"/>
    </source>
</evidence>
<dbReference type="GO" id="GO:0000166">
    <property type="term" value="F:nucleotide binding"/>
    <property type="evidence" value="ECO:0007669"/>
    <property type="project" value="UniProtKB-UniRule"/>
</dbReference>
<dbReference type="InterPro" id="IPR046342">
    <property type="entry name" value="CBS_dom_sf"/>
</dbReference>
<feature type="binding site" description="in other chain" evidence="13 17">
    <location>
        <position position="307"/>
    </location>
    <ligand>
        <name>K(+)</name>
        <dbReference type="ChEBI" id="CHEBI:29103"/>
        <note>ligand shared between two tetrameric partners</note>
    </ligand>
</feature>
<feature type="binding site" evidence="13 15">
    <location>
        <begin position="368"/>
        <end position="369"/>
    </location>
    <ligand>
        <name>IMP</name>
        <dbReference type="ChEBI" id="CHEBI:58053"/>
    </ligand>
</feature>
<keyword evidence="6 13" id="KW-0332">GMP biosynthesis</keyword>
<comment type="function">
    <text evidence="13">Catalyzes the conversion of inosine 5'-phosphate (IMP) to xanthosine 5'-phosphate (XMP), the first committed and rate-limiting step in the de novo synthesis of guanine nucleotides, and therefore plays an important role in the regulation of cell growth.</text>
</comment>
<dbReference type="PROSITE" id="PS00487">
    <property type="entry name" value="IMP_DH_GMP_RED"/>
    <property type="match status" value="1"/>
</dbReference>
<dbReference type="InterPro" id="IPR000644">
    <property type="entry name" value="CBS_dom"/>
</dbReference>
<feature type="binding site" evidence="13">
    <location>
        <position position="483"/>
    </location>
    <ligand>
        <name>K(+)</name>
        <dbReference type="ChEBI" id="CHEBI:29103"/>
        <note>ligand shared between two tetrameric partners</note>
    </ligand>
</feature>
<feature type="active site" description="Thioimidate intermediate" evidence="13 14">
    <location>
        <position position="312"/>
    </location>
</feature>
<keyword evidence="7 13" id="KW-0658">Purine biosynthesis</keyword>
<dbReference type="GO" id="GO:0006183">
    <property type="term" value="P:GTP biosynthetic process"/>
    <property type="evidence" value="ECO:0007669"/>
    <property type="project" value="TreeGrafter"/>
</dbReference>
<name>A0A3L7AUY9_9MICO</name>
<dbReference type="CDD" id="cd04601">
    <property type="entry name" value="CBS_pair_IMPDH"/>
    <property type="match status" value="1"/>
</dbReference>
<dbReference type="SUPFAM" id="SSF54631">
    <property type="entry name" value="CBS-domain pair"/>
    <property type="match status" value="1"/>
</dbReference>
<dbReference type="InterPro" id="IPR005990">
    <property type="entry name" value="IMP_DH"/>
</dbReference>
<evidence type="ECO:0000313" key="23">
    <source>
        <dbReference type="Proteomes" id="UP000269438"/>
    </source>
</evidence>
<feature type="domain" description="CBS" evidence="21">
    <location>
        <begin position="96"/>
        <end position="152"/>
    </location>
</feature>
<evidence type="ECO:0000256" key="20">
    <source>
        <dbReference type="RuleBase" id="RU003928"/>
    </source>
</evidence>
<dbReference type="EMBL" id="RCUY01000002">
    <property type="protein sequence ID" value="RLP83825.1"/>
    <property type="molecule type" value="Genomic_DNA"/>
</dbReference>
<dbReference type="Gene3D" id="3.20.20.70">
    <property type="entry name" value="Aldolase class I"/>
    <property type="match status" value="1"/>
</dbReference>
<dbReference type="GO" id="GO:0046872">
    <property type="term" value="F:metal ion binding"/>
    <property type="evidence" value="ECO:0007669"/>
    <property type="project" value="UniProtKB-UniRule"/>
</dbReference>
<gene>
    <name evidence="13 22" type="primary">guaB</name>
    <name evidence="22" type="ORF">D9V34_03180</name>
</gene>
<feature type="active site" description="Proton acceptor" evidence="13 14">
    <location>
        <position position="414"/>
    </location>
</feature>
<keyword evidence="23" id="KW-1185">Reference proteome</keyword>
<dbReference type="GO" id="GO:0003938">
    <property type="term" value="F:IMP dehydrogenase activity"/>
    <property type="evidence" value="ECO:0007669"/>
    <property type="project" value="UniProtKB-UniRule"/>
</dbReference>
<dbReference type="Proteomes" id="UP000269438">
    <property type="component" value="Unassembled WGS sequence"/>
</dbReference>
<evidence type="ECO:0000256" key="6">
    <source>
        <dbReference type="ARBA" id="ARBA00022749"/>
    </source>
</evidence>
<evidence type="ECO:0000256" key="1">
    <source>
        <dbReference type="ARBA" id="ARBA00001958"/>
    </source>
</evidence>
<dbReference type="RefSeq" id="WP_030148043.1">
    <property type="nucleotide sequence ID" value="NZ_RCUY01000002.1"/>
</dbReference>
<feature type="binding site" evidence="13 15">
    <location>
        <begin position="392"/>
        <end position="396"/>
    </location>
    <ligand>
        <name>IMP</name>
        <dbReference type="ChEBI" id="CHEBI:58053"/>
    </ligand>
</feature>
<feature type="binding site" evidence="13">
    <location>
        <position position="485"/>
    </location>
    <ligand>
        <name>K(+)</name>
        <dbReference type="ChEBI" id="CHEBI:29103"/>
        <note>ligand shared between two tetrameric partners</note>
    </ligand>
</feature>
<dbReference type="InterPro" id="IPR001093">
    <property type="entry name" value="IMP_DH_GMPRt"/>
</dbReference>
<evidence type="ECO:0000313" key="22">
    <source>
        <dbReference type="EMBL" id="RLP83825.1"/>
    </source>
</evidence>
<dbReference type="PANTHER" id="PTHR11911">
    <property type="entry name" value="INOSINE-5-MONOPHOSPHATE DEHYDROGENASE RELATED"/>
    <property type="match status" value="1"/>
</dbReference>
<dbReference type="AlphaFoldDB" id="A0A3L7AUY9"/>
<evidence type="ECO:0000256" key="17">
    <source>
        <dbReference type="PIRSR" id="PIRSR000130-4"/>
    </source>
</evidence>
<keyword evidence="11 18" id="KW-0129">CBS domain</keyword>
<keyword evidence="5" id="KW-0677">Repeat</keyword>
<comment type="similarity">
    <text evidence="2 13 19">Belongs to the IMPDH/GMPR family.</text>
</comment>
<evidence type="ECO:0000256" key="15">
    <source>
        <dbReference type="PIRSR" id="PIRSR000130-2"/>
    </source>
</evidence>
<protein>
    <recommendedName>
        <fullName evidence="13 20">Inosine-5'-monophosphate dehydrogenase</fullName>
        <shortName evidence="13">IMP dehydrogenase</shortName>
        <shortName evidence="13">IMPD</shortName>
        <shortName evidence="13">IMPDH</shortName>
        <ecNumber evidence="13 20">1.1.1.205</ecNumber>
    </recommendedName>
</protein>
<comment type="pathway">
    <text evidence="13 20">Purine metabolism; XMP biosynthesis via de novo pathway; XMP from IMP: step 1/1.</text>
</comment>
<feature type="binding site" evidence="13">
    <location>
        <position position="484"/>
    </location>
    <ligand>
        <name>K(+)</name>
        <dbReference type="ChEBI" id="CHEBI:29103"/>
        <note>ligand shared between two tetrameric partners</note>
    </ligand>
</feature>
<evidence type="ECO:0000256" key="9">
    <source>
        <dbReference type="ARBA" id="ARBA00023002"/>
    </source>
</evidence>
<evidence type="ECO:0000256" key="14">
    <source>
        <dbReference type="PIRSR" id="PIRSR000130-1"/>
    </source>
</evidence>
<dbReference type="HAMAP" id="MF_01964">
    <property type="entry name" value="IMPDH"/>
    <property type="match status" value="1"/>
</dbReference>
<feature type="binding site" evidence="13 15">
    <location>
        <begin position="345"/>
        <end position="347"/>
    </location>
    <ligand>
        <name>IMP</name>
        <dbReference type="ChEBI" id="CHEBI:58053"/>
    </ligand>
</feature>
<feature type="binding site" evidence="13 15">
    <location>
        <position position="310"/>
    </location>
    <ligand>
        <name>IMP</name>
        <dbReference type="ChEBI" id="CHEBI:58053"/>
    </ligand>
</feature>
<dbReference type="SMART" id="SM01240">
    <property type="entry name" value="IMPDH"/>
    <property type="match status" value="1"/>
</dbReference>
<dbReference type="CDD" id="cd00381">
    <property type="entry name" value="IMPDH"/>
    <property type="match status" value="1"/>
</dbReference>
<sequence length="500" mass="52993">MEQPDPFGFLGLTYDDVMLLPGHTDVIPSEARTTTRLTKRITMNSPLLSSAMDTVTESRMAIAMARHGGIGILHRNLSIEEQAAHVDKVKRSESGMITNPVTTRPEATVADVDAICGEFRVSGLPVVESDGTLVGIISNRDMRFVDNDKMATTKVSEVMTPQPLITAPVGISKEDALAIFAQHKVEKLPLVDEAGKLRGLMTIKDFDKTERYPDATKDDEGRLRVGAAIGFFGDAWKRASALRDAGVDVLVVDTANGDSAGVLDIIRKLKADPSFAHIDIIGGNVATRSGAQALIDAGADAIKVGVGPGSICTTRVVAGVGVPQVTAVYEASLAAREAGVPVIADGGLQYSGDIAKALVAGADSVMLGSLLAGCTESPGDLVLVNGKQFKKYRGMGSLGALQTRGKKTSYSKDRYFQSDVPTDDQLIAEGIEGQVPFRGPLSAVAYQLIGGLRQSMFYVGARTIADLKQNGKFVRITAAGLKESHPHDIQMVAEAPNYRG</sequence>
<keyword evidence="9 13" id="KW-0560">Oxidoreductase</keyword>
<reference evidence="22 23" key="1">
    <citation type="submission" date="2018-10" db="EMBL/GenBank/DDBJ databases">
        <authorList>
            <person name="Li J."/>
        </authorList>
    </citation>
    <scope>NUCLEOTIDE SEQUENCE [LARGE SCALE GENOMIC DNA]</scope>
    <source>
        <strain evidence="22 23">JCM 11654</strain>
    </source>
</reference>
<keyword evidence="8 13" id="KW-0630">Potassium</keyword>
<dbReference type="PROSITE" id="PS51371">
    <property type="entry name" value="CBS"/>
    <property type="match status" value="2"/>
</dbReference>
<dbReference type="NCBIfam" id="TIGR01302">
    <property type="entry name" value="IMP_dehydrog"/>
    <property type="match status" value="1"/>
</dbReference>
<dbReference type="InterPro" id="IPR015875">
    <property type="entry name" value="IMP_DH/GMP_Rdtase_CS"/>
</dbReference>
<dbReference type="OrthoDB" id="9805398at2"/>
<keyword evidence="4 13" id="KW-0479">Metal-binding</keyword>
<evidence type="ECO:0000256" key="13">
    <source>
        <dbReference type="HAMAP-Rule" id="MF_01964"/>
    </source>
</evidence>
<evidence type="ECO:0000256" key="18">
    <source>
        <dbReference type="PROSITE-ProRule" id="PRU00703"/>
    </source>
</evidence>
<evidence type="ECO:0000256" key="16">
    <source>
        <dbReference type="PIRSR" id="PIRSR000130-3"/>
    </source>
</evidence>
<evidence type="ECO:0000256" key="12">
    <source>
        <dbReference type="ARBA" id="ARBA00048028"/>
    </source>
</evidence>
<organism evidence="22 23">
    <name type="scientific">Mycetocola lacteus</name>
    <dbReference type="NCBI Taxonomy" id="76637"/>
    <lineage>
        <taxon>Bacteria</taxon>
        <taxon>Bacillati</taxon>
        <taxon>Actinomycetota</taxon>
        <taxon>Actinomycetes</taxon>
        <taxon>Micrococcales</taxon>
        <taxon>Microbacteriaceae</taxon>
        <taxon>Mycetocola</taxon>
    </lineage>
</organism>
<feature type="domain" description="CBS" evidence="21">
    <location>
        <begin position="159"/>
        <end position="216"/>
    </location>
</feature>
<dbReference type="Pfam" id="PF00478">
    <property type="entry name" value="IMPDH"/>
    <property type="match status" value="1"/>
</dbReference>
<feature type="binding site" evidence="13 16">
    <location>
        <begin position="305"/>
        <end position="307"/>
    </location>
    <ligand>
        <name>NAD(+)</name>
        <dbReference type="ChEBI" id="CHEBI:57540"/>
    </ligand>
</feature>
<dbReference type="GO" id="GO:0006177">
    <property type="term" value="P:GMP biosynthetic process"/>
    <property type="evidence" value="ECO:0007669"/>
    <property type="project" value="UniProtKB-UniRule"/>
</dbReference>
<feature type="binding site" description="in other chain" evidence="13 17">
    <location>
        <position position="309"/>
    </location>
    <ligand>
        <name>K(+)</name>
        <dbReference type="ChEBI" id="CHEBI:29103"/>
        <note>ligand shared between two tetrameric partners</note>
    </ligand>
</feature>
<evidence type="ECO:0000256" key="19">
    <source>
        <dbReference type="RuleBase" id="RU003927"/>
    </source>
</evidence>
<dbReference type="PANTHER" id="PTHR11911:SF111">
    <property type="entry name" value="INOSINE-5'-MONOPHOSPHATE DEHYDROGENASE"/>
    <property type="match status" value="1"/>
</dbReference>
<evidence type="ECO:0000256" key="10">
    <source>
        <dbReference type="ARBA" id="ARBA00023027"/>
    </source>
</evidence>
<comment type="activity regulation">
    <text evidence="13">Mycophenolic acid (MPA) is a non-competitive inhibitor that prevents formation of the closed enzyme conformation by binding to the same site as the amobile flap. In contrast, mizoribine monophosphate (MZP) is a competitive inhibitor that induces the closed conformation. MPA is a potent inhibitor of mammalian IMPDHs but a poor inhibitor of the bacterial enzymes. MZP is a more potent inhibitor of bacterial IMPDH.</text>
</comment>
<dbReference type="InterPro" id="IPR013785">
    <property type="entry name" value="Aldolase_TIM"/>
</dbReference>
<comment type="catalytic activity">
    <reaction evidence="12 13 20">
        <text>IMP + NAD(+) + H2O = XMP + NADH + H(+)</text>
        <dbReference type="Rhea" id="RHEA:11708"/>
        <dbReference type="ChEBI" id="CHEBI:15377"/>
        <dbReference type="ChEBI" id="CHEBI:15378"/>
        <dbReference type="ChEBI" id="CHEBI:57464"/>
        <dbReference type="ChEBI" id="CHEBI:57540"/>
        <dbReference type="ChEBI" id="CHEBI:57945"/>
        <dbReference type="ChEBI" id="CHEBI:58053"/>
        <dbReference type="EC" id="1.1.1.205"/>
    </reaction>
</comment>
<dbReference type="SUPFAM" id="SSF51412">
    <property type="entry name" value="Inosine monophosphate dehydrogenase (IMPDH)"/>
    <property type="match status" value="1"/>
</dbReference>
<feature type="binding site" description="in other chain" evidence="13 17">
    <location>
        <position position="312"/>
    </location>
    <ligand>
        <name>K(+)</name>
        <dbReference type="ChEBI" id="CHEBI:29103"/>
        <note>ligand shared between two tetrameric partners</note>
    </ligand>
</feature>
<evidence type="ECO:0000259" key="21">
    <source>
        <dbReference type="PROSITE" id="PS51371"/>
    </source>
</evidence>
<evidence type="ECO:0000256" key="2">
    <source>
        <dbReference type="ARBA" id="ARBA00005502"/>
    </source>
</evidence>
<dbReference type="EC" id="1.1.1.205" evidence="13 20"/>
<dbReference type="FunFam" id="3.20.20.70:FF:000003">
    <property type="entry name" value="GMP reductase"/>
    <property type="match status" value="1"/>
</dbReference>
<comment type="caution">
    <text evidence="22">The sequence shown here is derived from an EMBL/GenBank/DDBJ whole genome shotgun (WGS) entry which is preliminary data.</text>
</comment>
<dbReference type="PIRSF" id="PIRSF000130">
    <property type="entry name" value="IMPDH"/>
    <property type="match status" value="1"/>
</dbReference>
<feature type="binding site" evidence="16">
    <location>
        <begin position="253"/>
        <end position="255"/>
    </location>
    <ligand>
        <name>NAD(+)</name>
        <dbReference type="ChEBI" id="CHEBI:57540"/>
    </ligand>
</feature>